<dbReference type="RefSeq" id="WP_380763770.1">
    <property type="nucleotide sequence ID" value="NZ_JBHSRF010000147.1"/>
</dbReference>
<evidence type="ECO:0000313" key="2">
    <source>
        <dbReference type="Proteomes" id="UP001596137"/>
    </source>
</evidence>
<accession>A0ABW1NW38</accession>
<sequence length="149" mass="16460">MMLSTSGRDPFDWLTISDILTDLRVPLSDWQEWEAAGHVPAGVIWPDGQVRISVLSYARWLESLAAGEDDAPPDPDQIRDTIRDALELAADRGLSHAELCDLFAHHGINVSPDTVTAALDDLTREGVCHPHTIDHAGRPVVRYCFGRPQ</sequence>
<dbReference type="EMBL" id="JBHSRF010000147">
    <property type="protein sequence ID" value="MFC6087481.1"/>
    <property type="molecule type" value="Genomic_DNA"/>
</dbReference>
<protein>
    <submittedName>
        <fullName evidence="1">Uncharacterized protein</fullName>
    </submittedName>
</protein>
<comment type="caution">
    <text evidence="1">The sequence shown here is derived from an EMBL/GenBank/DDBJ whole genome shotgun (WGS) entry which is preliminary data.</text>
</comment>
<name>A0ABW1NW38_9ACTN</name>
<proteinExistence type="predicted"/>
<reference evidence="2" key="1">
    <citation type="journal article" date="2019" name="Int. J. Syst. Evol. Microbiol.">
        <title>The Global Catalogue of Microorganisms (GCM) 10K type strain sequencing project: providing services to taxonomists for standard genome sequencing and annotation.</title>
        <authorList>
            <consortium name="The Broad Institute Genomics Platform"/>
            <consortium name="The Broad Institute Genome Sequencing Center for Infectious Disease"/>
            <person name="Wu L."/>
            <person name="Ma J."/>
        </authorList>
    </citation>
    <scope>NUCLEOTIDE SEQUENCE [LARGE SCALE GENOMIC DNA]</scope>
    <source>
        <strain evidence="2">JCM 30346</strain>
    </source>
</reference>
<keyword evidence="2" id="KW-1185">Reference proteome</keyword>
<dbReference type="Proteomes" id="UP001596137">
    <property type="component" value="Unassembled WGS sequence"/>
</dbReference>
<organism evidence="1 2">
    <name type="scientific">Sphaerisporangium aureirubrum</name>
    <dbReference type="NCBI Taxonomy" id="1544736"/>
    <lineage>
        <taxon>Bacteria</taxon>
        <taxon>Bacillati</taxon>
        <taxon>Actinomycetota</taxon>
        <taxon>Actinomycetes</taxon>
        <taxon>Streptosporangiales</taxon>
        <taxon>Streptosporangiaceae</taxon>
        <taxon>Sphaerisporangium</taxon>
    </lineage>
</organism>
<evidence type="ECO:0000313" key="1">
    <source>
        <dbReference type="EMBL" id="MFC6087481.1"/>
    </source>
</evidence>
<gene>
    <name evidence="1" type="ORF">ACFP1K_40395</name>
</gene>